<evidence type="ECO:0000313" key="12">
    <source>
        <dbReference type="Proteomes" id="UP000286434"/>
    </source>
</evidence>
<dbReference type="EMBL" id="LUCQ01000108">
    <property type="protein sequence ID" value="OAO78448.1"/>
    <property type="molecule type" value="Genomic_DNA"/>
</dbReference>
<organism evidence="9 11">
    <name type="scientific">Anoxybacillus flavithermus</name>
    <dbReference type="NCBI Taxonomy" id="33934"/>
    <lineage>
        <taxon>Bacteria</taxon>
        <taxon>Bacillati</taxon>
        <taxon>Bacillota</taxon>
        <taxon>Bacilli</taxon>
        <taxon>Bacillales</taxon>
        <taxon>Anoxybacillaceae</taxon>
        <taxon>Anoxybacillus</taxon>
    </lineage>
</organism>
<dbReference type="SMART" id="SM00448">
    <property type="entry name" value="REC"/>
    <property type="match status" value="1"/>
</dbReference>
<dbReference type="SUPFAM" id="SSF52172">
    <property type="entry name" value="CheY-like"/>
    <property type="match status" value="1"/>
</dbReference>
<keyword evidence="1 6" id="KW-0597">Phosphoprotein</keyword>
<dbReference type="GO" id="GO:0000160">
    <property type="term" value="P:phosphorelay signal transduction system"/>
    <property type="evidence" value="ECO:0007669"/>
    <property type="project" value="UniProtKB-KW"/>
</dbReference>
<name>A0A178T9P7_9BACL</name>
<dbReference type="AlphaFoldDB" id="A0A178T9P7"/>
<dbReference type="PROSITE" id="PS50110">
    <property type="entry name" value="RESPONSE_REGULATORY"/>
    <property type="match status" value="1"/>
</dbReference>
<keyword evidence="5" id="KW-0804">Transcription</keyword>
<evidence type="ECO:0000256" key="1">
    <source>
        <dbReference type="ARBA" id="ARBA00022553"/>
    </source>
</evidence>
<dbReference type="RefSeq" id="WP_004889118.1">
    <property type="nucleotide sequence ID" value="NZ_CP021838.1"/>
</dbReference>
<keyword evidence="3" id="KW-0805">Transcription regulation</keyword>
<dbReference type="PROSITE" id="PS00622">
    <property type="entry name" value="HTH_LUXR_1"/>
    <property type="match status" value="1"/>
</dbReference>
<dbReference type="SUPFAM" id="SSF46894">
    <property type="entry name" value="C-terminal effector domain of the bipartite response regulators"/>
    <property type="match status" value="1"/>
</dbReference>
<dbReference type="Pfam" id="PF00196">
    <property type="entry name" value="GerE"/>
    <property type="match status" value="1"/>
</dbReference>
<gene>
    <name evidence="10" type="ORF">EA138_13330</name>
    <name evidence="9" type="ORF">TAF16_1869</name>
</gene>
<evidence type="ECO:0000256" key="4">
    <source>
        <dbReference type="ARBA" id="ARBA00023125"/>
    </source>
</evidence>
<evidence type="ECO:0000313" key="10">
    <source>
        <dbReference type="EMBL" id="RWU07883.1"/>
    </source>
</evidence>
<dbReference type="PANTHER" id="PTHR43214:SF1">
    <property type="entry name" value="TRANSCRIPTIONAL REGULATORY PROTEIN COMA"/>
    <property type="match status" value="1"/>
</dbReference>
<dbReference type="OrthoDB" id="118459at2"/>
<dbReference type="Gene3D" id="3.40.50.2300">
    <property type="match status" value="1"/>
</dbReference>
<evidence type="ECO:0000256" key="3">
    <source>
        <dbReference type="ARBA" id="ARBA00023015"/>
    </source>
</evidence>
<dbReference type="EMBL" id="SBBW01000099">
    <property type="protein sequence ID" value="RWU07883.1"/>
    <property type="molecule type" value="Genomic_DNA"/>
</dbReference>
<proteinExistence type="predicted"/>
<dbReference type="Proteomes" id="UP000078336">
    <property type="component" value="Unassembled WGS sequence"/>
</dbReference>
<evidence type="ECO:0000256" key="2">
    <source>
        <dbReference type="ARBA" id="ARBA00023012"/>
    </source>
</evidence>
<dbReference type="InterPro" id="IPR000792">
    <property type="entry name" value="Tscrpt_reg_LuxR_C"/>
</dbReference>
<comment type="caution">
    <text evidence="9">The sequence shown here is derived from an EMBL/GenBank/DDBJ whole genome shotgun (WGS) entry which is preliminary data.</text>
</comment>
<dbReference type="Proteomes" id="UP000286434">
    <property type="component" value="Unassembled WGS sequence"/>
</dbReference>
<evidence type="ECO:0000256" key="6">
    <source>
        <dbReference type="PROSITE-ProRule" id="PRU00169"/>
    </source>
</evidence>
<dbReference type="Pfam" id="PF00072">
    <property type="entry name" value="Response_reg"/>
    <property type="match status" value="1"/>
</dbReference>
<dbReference type="GO" id="GO:0003677">
    <property type="term" value="F:DNA binding"/>
    <property type="evidence" value="ECO:0007669"/>
    <property type="project" value="UniProtKB-KW"/>
</dbReference>
<dbReference type="CDD" id="cd17535">
    <property type="entry name" value="REC_NarL-like"/>
    <property type="match status" value="1"/>
</dbReference>
<dbReference type="InterPro" id="IPR001789">
    <property type="entry name" value="Sig_transdc_resp-reg_receiver"/>
</dbReference>
<keyword evidence="4" id="KW-0238">DNA-binding</keyword>
<protein>
    <submittedName>
        <fullName evidence="10">Response regulator transcription factor</fullName>
    </submittedName>
    <submittedName>
        <fullName evidence="9">Two-component response regulator ComA</fullName>
    </submittedName>
</protein>
<reference evidence="9 11" key="1">
    <citation type="submission" date="2016-03" db="EMBL/GenBank/DDBJ databases">
        <title>Spore heat resistance.</title>
        <authorList>
            <person name="Boekhorst J."/>
            <person name="Berendsen E.M."/>
            <person name="Wells-Bennik M.H."/>
            <person name="Kuipers O.P."/>
        </authorList>
    </citation>
    <scope>NUCLEOTIDE SEQUENCE [LARGE SCALE GENOMIC DNA]</scope>
    <source>
        <strain evidence="9 11">AF16</strain>
    </source>
</reference>
<dbReference type="PROSITE" id="PS50043">
    <property type="entry name" value="HTH_LUXR_2"/>
    <property type="match status" value="1"/>
</dbReference>
<dbReference type="CDD" id="cd06170">
    <property type="entry name" value="LuxR_C_like"/>
    <property type="match status" value="1"/>
</dbReference>
<sequence>MIHILIVDDHLLVCEGTRNVLEREGDFQVDITTSASEAEQMIEQRAYDICLLDWCMSDMSGIELSKRILEKQPTAKIVIYTGYDVVPFLNYFVEFGITGFVSKTASSEQLVTAIRCALRDEAVIPVHVLYQLYCCGVKEKVEGDEQPAVLGHSELELLMEVANGLCNKDIAKKYHISQRTVERRLSRIFIKLHVSSRIEAVEKAKKLGLIPEHHML</sequence>
<accession>A0A178T9P7</accession>
<feature type="modified residue" description="4-aspartylphosphate" evidence="6">
    <location>
        <position position="53"/>
    </location>
</feature>
<dbReference type="PATRIC" id="fig|33934.6.peg.1592"/>
<dbReference type="SMART" id="SM00421">
    <property type="entry name" value="HTH_LUXR"/>
    <property type="match status" value="1"/>
</dbReference>
<dbReference type="PANTHER" id="PTHR43214">
    <property type="entry name" value="TWO-COMPONENT RESPONSE REGULATOR"/>
    <property type="match status" value="1"/>
</dbReference>
<evidence type="ECO:0000313" key="11">
    <source>
        <dbReference type="Proteomes" id="UP000078336"/>
    </source>
</evidence>
<dbReference type="InterPro" id="IPR016032">
    <property type="entry name" value="Sig_transdc_resp-reg_C-effctor"/>
</dbReference>
<dbReference type="InterPro" id="IPR011006">
    <property type="entry name" value="CheY-like_superfamily"/>
</dbReference>
<dbReference type="InterPro" id="IPR039420">
    <property type="entry name" value="WalR-like"/>
</dbReference>
<evidence type="ECO:0000256" key="5">
    <source>
        <dbReference type="ARBA" id="ARBA00023163"/>
    </source>
</evidence>
<feature type="domain" description="Response regulatory" evidence="8">
    <location>
        <begin position="3"/>
        <end position="118"/>
    </location>
</feature>
<evidence type="ECO:0000313" key="9">
    <source>
        <dbReference type="EMBL" id="OAO78448.1"/>
    </source>
</evidence>
<keyword evidence="2" id="KW-0902">Two-component regulatory system</keyword>
<dbReference type="GO" id="GO:0006355">
    <property type="term" value="P:regulation of DNA-templated transcription"/>
    <property type="evidence" value="ECO:0007669"/>
    <property type="project" value="InterPro"/>
</dbReference>
<evidence type="ECO:0000259" key="8">
    <source>
        <dbReference type="PROSITE" id="PS50110"/>
    </source>
</evidence>
<dbReference type="PRINTS" id="PR00038">
    <property type="entry name" value="HTHLUXR"/>
</dbReference>
<dbReference type="InterPro" id="IPR058245">
    <property type="entry name" value="NreC/VraR/RcsB-like_REC"/>
</dbReference>
<dbReference type="InterPro" id="IPR036388">
    <property type="entry name" value="WH-like_DNA-bd_sf"/>
</dbReference>
<feature type="domain" description="HTH luxR-type" evidence="7">
    <location>
        <begin position="143"/>
        <end position="208"/>
    </location>
</feature>
<reference evidence="10 12" key="2">
    <citation type="submission" date="2019-01" db="EMBL/GenBank/DDBJ databases">
        <title>Anoxybacillus flavithermus in powdered infant formula.</title>
        <authorList>
            <person name="Rhee M.S."/>
            <person name="Choi I.-G."/>
            <person name="Cho T.J."/>
            <person name="Park B."/>
        </authorList>
    </citation>
    <scope>NUCLEOTIDE SEQUENCE [LARGE SCALE GENOMIC DNA]</scope>
    <source>
        <strain evidence="10 12">FHS-PPAM212</strain>
    </source>
</reference>
<dbReference type="Gene3D" id="1.10.10.10">
    <property type="entry name" value="Winged helix-like DNA-binding domain superfamily/Winged helix DNA-binding domain"/>
    <property type="match status" value="1"/>
</dbReference>
<keyword evidence="11" id="KW-1185">Reference proteome</keyword>
<evidence type="ECO:0000259" key="7">
    <source>
        <dbReference type="PROSITE" id="PS50043"/>
    </source>
</evidence>